<dbReference type="Proteomes" id="UP000885750">
    <property type="component" value="Unassembled WGS sequence"/>
</dbReference>
<evidence type="ECO:0008006" key="4">
    <source>
        <dbReference type="Google" id="ProtNLM"/>
    </source>
</evidence>
<feature type="signal peptide" evidence="2">
    <location>
        <begin position="1"/>
        <end position="30"/>
    </location>
</feature>
<dbReference type="NCBIfam" id="TIGR01451">
    <property type="entry name" value="B_ant_repeat"/>
    <property type="match status" value="1"/>
</dbReference>
<keyword evidence="2" id="KW-0732">Signal</keyword>
<dbReference type="AlphaFoldDB" id="A0A7V2WUN0"/>
<comment type="caution">
    <text evidence="3">The sequence shown here is derived from an EMBL/GenBank/DDBJ whole genome shotgun (WGS) entry which is preliminary data.</text>
</comment>
<feature type="non-terminal residue" evidence="3">
    <location>
        <position position="667"/>
    </location>
</feature>
<proteinExistence type="predicted"/>
<accession>A0A7V2WUN0</accession>
<evidence type="ECO:0000256" key="1">
    <source>
        <dbReference type="SAM" id="MobiDB-lite"/>
    </source>
</evidence>
<gene>
    <name evidence="3" type="ORF">ENJ51_04005</name>
</gene>
<dbReference type="EMBL" id="DRMS01000159">
    <property type="protein sequence ID" value="HFC91955.1"/>
    <property type="molecule type" value="Genomic_DNA"/>
</dbReference>
<protein>
    <recommendedName>
        <fullName evidence="4">DUF11 domain-containing protein</fullName>
    </recommendedName>
</protein>
<reference evidence="3" key="1">
    <citation type="journal article" date="2020" name="mSystems">
        <title>Genome- and Community-Level Interaction Insights into Carbon Utilization and Element Cycling Functions of Hydrothermarchaeota in Hydrothermal Sediment.</title>
        <authorList>
            <person name="Zhou Z."/>
            <person name="Liu Y."/>
            <person name="Xu W."/>
            <person name="Pan J."/>
            <person name="Luo Z.H."/>
            <person name="Li M."/>
        </authorList>
    </citation>
    <scope>NUCLEOTIDE SEQUENCE [LARGE SCALE GENOMIC DNA]</scope>
    <source>
        <strain evidence="3">HyVt-493</strain>
    </source>
</reference>
<sequence length="667" mass="69040">MNNNTFQRKPLARWVAFALAATTVAGIAQAAAPLAGTEIKNLATVTYEDENGNKYSAQSNEAIITVAPQYRATLENDKELIAAPGQTVYFPHTLENIGNVEDTYTLSTTATDNAGTDINSKVKIFKDTNNNGQPDAGEPIITALTLAAGETGSIVIAYVIPATAVNDDFAEIKLTATSTETGAIVKDIGDNADNDTDDGSATNDDKVTVGSGPILVLNKESVINEANKTITYTLTVKNTGSSAAANVDILDVLPKVDTNGDGTLDTQTTLLENSIVTNGLLDANDIVAALTDEATLTADIDGDGSTDAATKVIRALDIELAANTTISVEYSVTYDDKWAASASIDNAFTAFEDPEGDHQPPVGKTPPKSNKTHNEVPQNYGVLAVDDGTTPTSNPGVNDGGDDNTDANVDGTGDDDIQKVDTIASGDKVVFTHTIKNKGNGDDTFNLSIANTDFPSGTVFTFWNADGTVQLTDSDSDNVPDTGVMKQGEAKQIVVKADLPSGASKDDPSPADNSSTAILTATSSADPASAANKVSDDTTLILGKITAPAVDLSAIGAAQPNTGFNDEGVENAHNEGPVFLKDGLVGGTVTFPMSVANEAGSPDSFLLGFDKLPEGWSVVFKDRSGGNGDGDTITSTPFIPASGTFNYDAIVTISSTASQALANSDRA</sequence>
<feature type="chain" id="PRO_5030880507" description="DUF11 domain-containing protein" evidence="2">
    <location>
        <begin position="31"/>
        <end position="667"/>
    </location>
</feature>
<name>A0A7V2WUN0_LEUMU</name>
<evidence type="ECO:0000313" key="3">
    <source>
        <dbReference type="EMBL" id="HFC91955.1"/>
    </source>
</evidence>
<evidence type="ECO:0000256" key="2">
    <source>
        <dbReference type="SAM" id="SignalP"/>
    </source>
</evidence>
<organism evidence="3">
    <name type="scientific">Leucothrix mucor</name>
    <dbReference type="NCBI Taxonomy" id="45248"/>
    <lineage>
        <taxon>Bacteria</taxon>
        <taxon>Pseudomonadati</taxon>
        <taxon>Pseudomonadota</taxon>
        <taxon>Gammaproteobacteria</taxon>
        <taxon>Thiotrichales</taxon>
        <taxon>Thiotrichaceae</taxon>
        <taxon>Leucothrix</taxon>
    </lineage>
</organism>
<dbReference type="InterPro" id="IPR047589">
    <property type="entry name" value="DUF11_rpt"/>
</dbReference>
<feature type="region of interest" description="Disordered" evidence="1">
    <location>
        <begin position="350"/>
        <end position="414"/>
    </location>
</feature>